<name>A0A0S6VWL4_9BACT</name>
<dbReference type="Pfam" id="PF00691">
    <property type="entry name" value="OmpA"/>
    <property type="match status" value="1"/>
</dbReference>
<dbReference type="Proteomes" id="UP000030700">
    <property type="component" value="Unassembled WGS sequence"/>
</dbReference>
<keyword evidence="1 3" id="KW-0472">Membrane</keyword>
<dbReference type="InterPro" id="IPR006665">
    <property type="entry name" value="OmpA-like"/>
</dbReference>
<dbReference type="STRING" id="1499966.U14_00955"/>
<keyword evidence="3" id="KW-1133">Transmembrane helix</keyword>
<accession>A0A0S6VWL4</accession>
<dbReference type="EMBL" id="DF820455">
    <property type="protein sequence ID" value="GAK49731.1"/>
    <property type="molecule type" value="Genomic_DNA"/>
</dbReference>
<proteinExistence type="predicted"/>
<dbReference type="GO" id="GO:0016020">
    <property type="term" value="C:membrane"/>
    <property type="evidence" value="ECO:0007669"/>
    <property type="project" value="UniProtKB-UniRule"/>
</dbReference>
<feature type="domain" description="OmpA-like" evidence="4">
    <location>
        <begin position="499"/>
        <end position="625"/>
    </location>
</feature>
<dbReference type="SUPFAM" id="SSF103088">
    <property type="entry name" value="OmpA-like"/>
    <property type="match status" value="1"/>
</dbReference>
<dbReference type="Gene3D" id="1.10.287.1490">
    <property type="match status" value="1"/>
</dbReference>
<evidence type="ECO:0000313" key="5">
    <source>
        <dbReference type="EMBL" id="GAK49731.1"/>
    </source>
</evidence>
<feature type="region of interest" description="Disordered" evidence="2">
    <location>
        <begin position="154"/>
        <end position="195"/>
    </location>
</feature>
<feature type="compositionally biased region" description="Polar residues" evidence="2">
    <location>
        <begin position="225"/>
        <end position="242"/>
    </location>
</feature>
<dbReference type="PROSITE" id="PS51123">
    <property type="entry name" value="OMPA_2"/>
    <property type="match status" value="1"/>
</dbReference>
<dbReference type="PANTHER" id="PTHR30329:SF21">
    <property type="entry name" value="LIPOPROTEIN YIAD-RELATED"/>
    <property type="match status" value="1"/>
</dbReference>
<dbReference type="CDD" id="cd07185">
    <property type="entry name" value="OmpA_C-like"/>
    <property type="match status" value="1"/>
</dbReference>
<evidence type="ECO:0000259" key="4">
    <source>
        <dbReference type="PROSITE" id="PS51123"/>
    </source>
</evidence>
<keyword evidence="6" id="KW-1185">Reference proteome</keyword>
<gene>
    <name evidence="5" type="ORF">U14_00955</name>
</gene>
<keyword evidence="3" id="KW-0812">Transmembrane</keyword>
<dbReference type="HOGENOM" id="CLU_432564_0_0_0"/>
<reference evidence="5" key="1">
    <citation type="journal article" date="2015" name="PeerJ">
        <title>First genomic representation of candidate bacterial phylum KSB3 points to enhanced environmental sensing as a trigger of wastewater bulking.</title>
        <authorList>
            <person name="Sekiguchi Y."/>
            <person name="Ohashi A."/>
            <person name="Parks D.H."/>
            <person name="Yamauchi T."/>
            <person name="Tyson G.W."/>
            <person name="Hugenholtz P."/>
        </authorList>
    </citation>
    <scope>NUCLEOTIDE SEQUENCE [LARGE SCALE GENOMIC DNA]</scope>
</reference>
<evidence type="ECO:0000256" key="3">
    <source>
        <dbReference type="SAM" id="Phobius"/>
    </source>
</evidence>
<dbReference type="Gene3D" id="3.30.1330.60">
    <property type="entry name" value="OmpA-like domain"/>
    <property type="match status" value="1"/>
</dbReference>
<evidence type="ECO:0000313" key="6">
    <source>
        <dbReference type="Proteomes" id="UP000030700"/>
    </source>
</evidence>
<dbReference type="InterPro" id="IPR050330">
    <property type="entry name" value="Bact_OuterMem_StrucFunc"/>
</dbReference>
<dbReference type="PANTHER" id="PTHR30329">
    <property type="entry name" value="STATOR ELEMENT OF FLAGELLAR MOTOR COMPLEX"/>
    <property type="match status" value="1"/>
</dbReference>
<dbReference type="InterPro" id="IPR036737">
    <property type="entry name" value="OmpA-like_sf"/>
</dbReference>
<evidence type="ECO:0000256" key="2">
    <source>
        <dbReference type="SAM" id="MobiDB-lite"/>
    </source>
</evidence>
<sequence>MGKQSSVFLALTILTTIAAGIGFFLFYQKQQEAVQIYEKSQRLTSRLEEVDEKLKKTEDALKDAQMKLQQSSRTLQAPTDQHKITALEEELQRTTDALHALQAQQPLDTGTNDEIKAFQDTIADQQQQIDELRMKIEEQEQKITEVSAENTELKAQAAAKALPTPTAEPPVATPTASDDHQAEREALVASVQDKESKIEDLMRQLTQNQTRLSELETQLAEKQATPGQQRSETPVASDQAKPSNHDQVKLLETLQAELASLSEKMGEQERMTQEHVAMLQQQQQAAQEQLMALQQQHQADQEQLTALQQQHQRDLEQLTSLQQHHQELQGQLTTLQQQHQEDQKQLATLQQQYQQSQEQFAALLQENQHNQEQLAVLKQQNQEQLATLQAAKEKALSLQADLQTQEEEYRKLKEAHDLSLANLQAEIASGTLEKETIQTRLSDELERSNKEYQERLDSLAKKKEDEIQQLKSVAETYQNLTRDLEKQIEDKTVRIEQIQQKLRVVIVDQILFASGSAQISNDGLKVLKTIGDELKLNLDGRQIGIEGHTDNKVISKRLQSRYATNWELSSARATNVLRYLQDTLEIPGSQLFAVGYGSHRPVADNSTEEGRRLNRRIEIVLTPQLERSKIEE</sequence>
<feature type="compositionally biased region" description="Basic and acidic residues" evidence="2">
    <location>
        <begin position="177"/>
        <end position="195"/>
    </location>
</feature>
<protein>
    <submittedName>
        <fullName evidence="5">OmpA/MotB protein</fullName>
    </submittedName>
</protein>
<dbReference type="AlphaFoldDB" id="A0A0S6VWL4"/>
<feature type="region of interest" description="Disordered" evidence="2">
    <location>
        <begin position="218"/>
        <end position="244"/>
    </location>
</feature>
<evidence type="ECO:0000256" key="1">
    <source>
        <dbReference type="PROSITE-ProRule" id="PRU00473"/>
    </source>
</evidence>
<feature type="transmembrane region" description="Helical" evidence="3">
    <location>
        <begin position="7"/>
        <end position="27"/>
    </location>
</feature>
<organism evidence="5">
    <name type="scientific">Candidatus Moduliflexus flocculans</name>
    <dbReference type="NCBI Taxonomy" id="1499966"/>
    <lineage>
        <taxon>Bacteria</taxon>
        <taxon>Candidatus Moduliflexota</taxon>
        <taxon>Candidatus Moduliflexia</taxon>
        <taxon>Candidatus Moduliflexales</taxon>
        <taxon>Candidatus Moduliflexaceae</taxon>
    </lineage>
</organism>